<keyword evidence="4" id="KW-1185">Reference proteome</keyword>
<organism evidence="3 4">
    <name type="scientific">Methylogaea oryzae</name>
    <dbReference type="NCBI Taxonomy" id="1295382"/>
    <lineage>
        <taxon>Bacteria</taxon>
        <taxon>Pseudomonadati</taxon>
        <taxon>Pseudomonadota</taxon>
        <taxon>Gammaproteobacteria</taxon>
        <taxon>Methylococcales</taxon>
        <taxon>Methylococcaceae</taxon>
        <taxon>Methylogaea</taxon>
    </lineage>
</organism>
<reference evidence="3" key="1">
    <citation type="submission" date="2019-06" db="EMBL/GenBank/DDBJ databases">
        <title>Complete genome sequence of Methylogaea oryzae strain JCM16910.</title>
        <authorList>
            <person name="Asakawa S."/>
        </authorList>
    </citation>
    <scope>NUCLEOTIDE SEQUENCE</scope>
    <source>
        <strain evidence="3">E10</strain>
    </source>
</reference>
<dbReference type="KEGG" id="moz:MoryE10_33610"/>
<sequence length="82" mass="8429">MSKLLTITLSAVLAPVILAAPAFAGDDPKHPAYDFQPTILQKADPSAASSSSASSSSSDSAQASEADPKYPGAYFTPKVLYP</sequence>
<accession>A0A8D4VRF2</accession>
<evidence type="ECO:0000256" key="2">
    <source>
        <dbReference type="SAM" id="SignalP"/>
    </source>
</evidence>
<gene>
    <name evidence="3" type="ORF">MoryE10_33610</name>
</gene>
<proteinExistence type="predicted"/>
<evidence type="ECO:0000313" key="3">
    <source>
        <dbReference type="EMBL" id="BBL72755.1"/>
    </source>
</evidence>
<keyword evidence="2" id="KW-0732">Signal</keyword>
<feature type="chain" id="PRO_5034140688" evidence="2">
    <location>
        <begin position="25"/>
        <end position="82"/>
    </location>
</feature>
<dbReference type="EMBL" id="AP019782">
    <property type="protein sequence ID" value="BBL72755.1"/>
    <property type="molecule type" value="Genomic_DNA"/>
</dbReference>
<evidence type="ECO:0000313" key="4">
    <source>
        <dbReference type="Proteomes" id="UP000824988"/>
    </source>
</evidence>
<dbReference type="Proteomes" id="UP000824988">
    <property type="component" value="Chromosome"/>
</dbReference>
<evidence type="ECO:0000256" key="1">
    <source>
        <dbReference type="SAM" id="MobiDB-lite"/>
    </source>
</evidence>
<feature type="region of interest" description="Disordered" evidence="1">
    <location>
        <begin position="43"/>
        <end position="82"/>
    </location>
</feature>
<feature type="compositionally biased region" description="Low complexity" evidence="1">
    <location>
        <begin position="43"/>
        <end position="65"/>
    </location>
</feature>
<name>A0A8D4VRF2_9GAMM</name>
<feature type="signal peptide" evidence="2">
    <location>
        <begin position="1"/>
        <end position="24"/>
    </location>
</feature>
<dbReference type="RefSeq" id="WP_054773792.1">
    <property type="nucleotide sequence ID" value="NZ_AP019782.1"/>
</dbReference>
<dbReference type="AlphaFoldDB" id="A0A8D4VRF2"/>
<protein>
    <submittedName>
        <fullName evidence="3">Uncharacterized protein</fullName>
    </submittedName>
</protein>